<reference evidence="10 11" key="1">
    <citation type="submission" date="2020-12" db="EMBL/GenBank/DDBJ databases">
        <title>Sulforoseuscoccus oceanibium gen. nov., sp. nov., a representative of the phylum Verrucomicrobia with special cytoplasmic membrane, and proposal of Sulforoseuscoccusaceae fam. nov.</title>
        <authorList>
            <person name="Xi F."/>
        </authorList>
    </citation>
    <scope>NUCLEOTIDE SEQUENCE [LARGE SCALE GENOMIC DNA]</scope>
    <source>
        <strain evidence="10 11">T37</strain>
    </source>
</reference>
<feature type="binding site" evidence="9">
    <location>
        <position position="39"/>
    </location>
    <ligand>
        <name>ATP</name>
        <dbReference type="ChEBI" id="CHEBI:30616"/>
    </ligand>
</feature>
<dbReference type="SUPFAM" id="SSF54211">
    <property type="entry name" value="Ribosomal protein S5 domain 2-like"/>
    <property type="match status" value="1"/>
</dbReference>
<comment type="similarity">
    <text evidence="2 8">Belongs to the heat shock protein 90 family.</text>
</comment>
<dbReference type="Pfam" id="PF13589">
    <property type="entry name" value="HATPase_c_3"/>
    <property type="match status" value="1"/>
</dbReference>
<evidence type="ECO:0000256" key="5">
    <source>
        <dbReference type="ARBA" id="ARBA00022840"/>
    </source>
</evidence>
<evidence type="ECO:0000313" key="11">
    <source>
        <dbReference type="Proteomes" id="UP000475117"/>
    </source>
</evidence>
<dbReference type="SUPFAM" id="SSF110942">
    <property type="entry name" value="HSP90 C-terminal domain"/>
    <property type="match status" value="1"/>
</dbReference>
<dbReference type="Pfam" id="PF00183">
    <property type="entry name" value="HSP90"/>
    <property type="match status" value="1"/>
</dbReference>
<feature type="region of interest" description="C" evidence="8">
    <location>
        <begin position="541"/>
        <end position="617"/>
    </location>
</feature>
<keyword evidence="7 8" id="KW-0143">Chaperone</keyword>
<feature type="binding site" evidence="9">
    <location>
        <position position="324"/>
    </location>
    <ligand>
        <name>ATP</name>
        <dbReference type="ChEBI" id="CHEBI:30616"/>
    </ligand>
</feature>
<keyword evidence="11" id="KW-1185">Reference proteome</keyword>
<evidence type="ECO:0000256" key="1">
    <source>
        <dbReference type="ARBA" id="ARBA00004496"/>
    </source>
</evidence>
<dbReference type="NCBIfam" id="NF003555">
    <property type="entry name" value="PRK05218.1"/>
    <property type="match status" value="1"/>
</dbReference>
<name>A0A6B3L772_9BACT</name>
<dbReference type="PRINTS" id="PR00775">
    <property type="entry name" value="HEATSHOCK90"/>
</dbReference>
<dbReference type="GO" id="GO:0005524">
    <property type="term" value="F:ATP binding"/>
    <property type="evidence" value="ECO:0007669"/>
    <property type="project" value="UniProtKB-UniRule"/>
</dbReference>
<feature type="region of interest" description="A; substrate-binding" evidence="8">
    <location>
        <begin position="1"/>
        <end position="324"/>
    </location>
</feature>
<gene>
    <name evidence="8 10" type="primary">htpG</name>
    <name evidence="10" type="ORF">G3M56_008900</name>
</gene>
<dbReference type="InterPro" id="IPR036890">
    <property type="entry name" value="HATPase_C_sf"/>
</dbReference>
<dbReference type="InterPro" id="IPR037196">
    <property type="entry name" value="HSP90_C"/>
</dbReference>
<evidence type="ECO:0000256" key="2">
    <source>
        <dbReference type="ARBA" id="ARBA00008239"/>
    </source>
</evidence>
<proteinExistence type="inferred from homology"/>
<dbReference type="Gene3D" id="3.40.50.11260">
    <property type="match status" value="1"/>
</dbReference>
<feature type="binding site" evidence="9">
    <location>
        <position position="94"/>
    </location>
    <ligand>
        <name>ATP</name>
        <dbReference type="ChEBI" id="CHEBI:30616"/>
    </ligand>
</feature>
<feature type="binding site" evidence="9">
    <location>
        <position position="86"/>
    </location>
    <ligand>
        <name>ATP</name>
        <dbReference type="ChEBI" id="CHEBI:30616"/>
    </ligand>
</feature>
<dbReference type="EMBL" id="CP066776">
    <property type="protein sequence ID" value="QQL44012.1"/>
    <property type="molecule type" value="Genomic_DNA"/>
</dbReference>
<dbReference type="FunFam" id="3.30.565.10:FF:000009">
    <property type="entry name" value="Molecular chaperone HtpG"/>
    <property type="match status" value="1"/>
</dbReference>
<dbReference type="HAMAP" id="MF_00505">
    <property type="entry name" value="HSP90"/>
    <property type="match status" value="1"/>
</dbReference>
<keyword evidence="5 8" id="KW-0067">ATP-binding</keyword>
<dbReference type="FunFam" id="3.30.230.80:FF:000004">
    <property type="entry name" value="Heat shock protein 75 kDa"/>
    <property type="match status" value="1"/>
</dbReference>
<dbReference type="PANTHER" id="PTHR11528">
    <property type="entry name" value="HEAT SHOCK PROTEIN 90 FAMILY MEMBER"/>
    <property type="match status" value="1"/>
</dbReference>
<dbReference type="GO" id="GO:0051082">
    <property type="term" value="F:unfolded protein binding"/>
    <property type="evidence" value="ECO:0007669"/>
    <property type="project" value="UniProtKB-UniRule"/>
</dbReference>
<evidence type="ECO:0000256" key="8">
    <source>
        <dbReference type="HAMAP-Rule" id="MF_00505"/>
    </source>
</evidence>
<evidence type="ECO:0000256" key="7">
    <source>
        <dbReference type="ARBA" id="ARBA00023186"/>
    </source>
</evidence>
<organism evidence="10 11">
    <name type="scientific">Sulfuriroseicoccus oceanibius</name>
    <dbReference type="NCBI Taxonomy" id="2707525"/>
    <lineage>
        <taxon>Bacteria</taxon>
        <taxon>Pseudomonadati</taxon>
        <taxon>Verrucomicrobiota</taxon>
        <taxon>Verrucomicrobiia</taxon>
        <taxon>Verrucomicrobiales</taxon>
        <taxon>Verrucomicrobiaceae</taxon>
        <taxon>Sulfuriroseicoccus</taxon>
    </lineage>
</organism>
<dbReference type="InterPro" id="IPR001404">
    <property type="entry name" value="Hsp90_fam"/>
</dbReference>
<dbReference type="Gene3D" id="1.20.120.790">
    <property type="entry name" value="Heat shock protein 90, C-terminal domain"/>
    <property type="match status" value="1"/>
</dbReference>
<keyword evidence="4 8" id="KW-0547">Nucleotide-binding</keyword>
<dbReference type="GO" id="GO:0140662">
    <property type="term" value="F:ATP-dependent protein folding chaperone"/>
    <property type="evidence" value="ECO:0007669"/>
    <property type="project" value="InterPro"/>
</dbReference>
<feature type="binding site" evidence="9">
    <location>
        <position position="81"/>
    </location>
    <ligand>
        <name>ATP</name>
        <dbReference type="ChEBI" id="CHEBI:30616"/>
    </ligand>
</feature>
<keyword evidence="3 8" id="KW-0963">Cytoplasm</keyword>
<dbReference type="AlphaFoldDB" id="A0A6B3L772"/>
<dbReference type="CDD" id="cd16927">
    <property type="entry name" value="HATPase_Hsp90-like"/>
    <property type="match status" value="1"/>
</dbReference>
<comment type="subunit">
    <text evidence="8">Homodimer.</text>
</comment>
<dbReference type="SUPFAM" id="SSF55874">
    <property type="entry name" value="ATPase domain of HSP90 chaperone/DNA topoisomerase II/histidine kinase"/>
    <property type="match status" value="1"/>
</dbReference>
<dbReference type="RefSeq" id="WP_164363415.1">
    <property type="nucleotide sequence ID" value="NZ_CP066776.1"/>
</dbReference>
<evidence type="ECO:0000313" key="10">
    <source>
        <dbReference type="EMBL" id="QQL44012.1"/>
    </source>
</evidence>
<sequence>MTTESHPQAFQAEVRQLLDIVVHSLYTDREIFIRELVSNASDSMEKLQHVQATEKDIFDPKAELKVDITTDEDAGTLTIQDYGIGMTHEELVENLGTIAHSGTKAFLEAAKDQGNDASALIGRFGVGFYSVFMAAESVEVFTHSWRQGEQNLVWKSDGVTGYSIEEVDEQNRGCKLVIKLKEEHKEFAKEERVKGILKRYSNFVQFPILVNGTRVNEVEALWLKNKSEITDEQYNEFYKFAANAFDEPRYRMHFSADAPLALNALVFAPDDNMERMGFGQTEPGVALYCRRVLIDEKPEGLLPDWLRFLRGVIDSADLPLNISRESMQDSALVKKIGDVVTKRFLKHLDKESTKDAAKYKEFYERFSRFIKEGLVTDYTHKDALAKLLRAESSMHDAGELTSLADYVTRMKDGQEEIYYQNGTSRDVIEAGPYVEGFKARGVEVLYFYEPIDEYVLNQLTEFDGKKLVSVARADAKVDDIDPTTADEREALSDEDLKSLSEWLKETLGDKVTEVRGGKRLVNSPAAAMSPQDEISPQMRQMFKAMGQDAPEGGKVELELNPRHDLVKKLNAARDAKPELAKLLGEQLLDQSLLSAGLLEDQRALVERGLKIMEAALD</sequence>
<comment type="function">
    <text evidence="8">Molecular chaperone. Has ATPase activity.</text>
</comment>
<evidence type="ECO:0000256" key="4">
    <source>
        <dbReference type="ARBA" id="ARBA00022741"/>
    </source>
</evidence>
<keyword evidence="6 8" id="KW-0346">Stress response</keyword>
<feature type="binding site" evidence="9">
    <location>
        <position position="35"/>
    </location>
    <ligand>
        <name>ATP</name>
        <dbReference type="ChEBI" id="CHEBI:30616"/>
    </ligand>
</feature>
<feature type="region of interest" description="B" evidence="8">
    <location>
        <begin position="325"/>
        <end position="540"/>
    </location>
</feature>
<dbReference type="InterPro" id="IPR020568">
    <property type="entry name" value="Ribosomal_Su5_D2-typ_SF"/>
</dbReference>
<evidence type="ECO:0000256" key="9">
    <source>
        <dbReference type="PIRSR" id="PIRSR002583-1"/>
    </source>
</evidence>
<dbReference type="GO" id="GO:0016887">
    <property type="term" value="F:ATP hydrolysis activity"/>
    <property type="evidence" value="ECO:0007669"/>
    <property type="project" value="InterPro"/>
</dbReference>
<dbReference type="Gene3D" id="3.30.565.10">
    <property type="entry name" value="Histidine kinase-like ATPase, C-terminal domain"/>
    <property type="match status" value="1"/>
</dbReference>
<comment type="subcellular location">
    <subcellularLocation>
        <location evidence="1 8">Cytoplasm</location>
    </subcellularLocation>
</comment>
<accession>A0A6B3L772</accession>
<dbReference type="InterPro" id="IPR020575">
    <property type="entry name" value="Hsp90_N"/>
</dbReference>
<dbReference type="KEGG" id="soa:G3M56_008900"/>
<dbReference type="PIRSF" id="PIRSF002583">
    <property type="entry name" value="Hsp90"/>
    <property type="match status" value="1"/>
</dbReference>
<evidence type="ECO:0000256" key="3">
    <source>
        <dbReference type="ARBA" id="ARBA00022490"/>
    </source>
</evidence>
<feature type="binding site" evidence="9">
    <location>
        <begin position="101"/>
        <end position="102"/>
    </location>
    <ligand>
        <name>ATP</name>
        <dbReference type="ChEBI" id="CHEBI:30616"/>
    </ligand>
</feature>
<dbReference type="GO" id="GO:0005737">
    <property type="term" value="C:cytoplasm"/>
    <property type="evidence" value="ECO:0007669"/>
    <property type="project" value="UniProtKB-SubCell"/>
</dbReference>
<evidence type="ECO:0000256" key="6">
    <source>
        <dbReference type="ARBA" id="ARBA00023016"/>
    </source>
</evidence>
<dbReference type="Proteomes" id="UP000475117">
    <property type="component" value="Chromosome"/>
</dbReference>
<dbReference type="Gene3D" id="3.30.230.80">
    <property type="match status" value="1"/>
</dbReference>
<protein>
    <recommendedName>
        <fullName evidence="8">Chaperone protein HtpG</fullName>
    </recommendedName>
    <alternativeName>
        <fullName evidence="8">Heat shock protein HtpG</fullName>
    </alternativeName>
    <alternativeName>
        <fullName evidence="8">High temperature protein G</fullName>
    </alternativeName>
</protein>